<proteinExistence type="predicted"/>
<dbReference type="AlphaFoldDB" id="A0A0V0GMB7"/>
<name>A0A0V0GMB7_SOLCH</name>
<sequence>EFKGYFCHSMLHLTRHPLSFLHQSLMPPTAHRPPLKTSISKHFVLSYSQICTMMEFTPPFCLR</sequence>
<dbReference type="EMBL" id="GEDG01036144">
    <property type="protein sequence ID" value="JAP08857.1"/>
    <property type="molecule type" value="Transcribed_RNA"/>
</dbReference>
<evidence type="ECO:0000313" key="1">
    <source>
        <dbReference type="EMBL" id="JAP08857.1"/>
    </source>
</evidence>
<accession>A0A0V0GMB7</accession>
<organism evidence="1">
    <name type="scientific">Solanum chacoense</name>
    <name type="common">Chaco potato</name>
    <dbReference type="NCBI Taxonomy" id="4108"/>
    <lineage>
        <taxon>Eukaryota</taxon>
        <taxon>Viridiplantae</taxon>
        <taxon>Streptophyta</taxon>
        <taxon>Embryophyta</taxon>
        <taxon>Tracheophyta</taxon>
        <taxon>Spermatophyta</taxon>
        <taxon>Magnoliopsida</taxon>
        <taxon>eudicotyledons</taxon>
        <taxon>Gunneridae</taxon>
        <taxon>Pentapetalae</taxon>
        <taxon>asterids</taxon>
        <taxon>lamiids</taxon>
        <taxon>Solanales</taxon>
        <taxon>Solanaceae</taxon>
        <taxon>Solanoideae</taxon>
        <taxon>Solaneae</taxon>
        <taxon>Solanum</taxon>
    </lineage>
</organism>
<protein>
    <submittedName>
        <fullName evidence="1">Putative ovule protein</fullName>
    </submittedName>
</protein>
<reference evidence="1" key="1">
    <citation type="submission" date="2015-12" db="EMBL/GenBank/DDBJ databases">
        <title>Gene expression during late stages of embryo sac development: a critical building block for successful pollen-pistil interactions.</title>
        <authorList>
            <person name="Liu Y."/>
            <person name="Joly V."/>
            <person name="Sabar M."/>
            <person name="Matton D.P."/>
        </authorList>
    </citation>
    <scope>NUCLEOTIDE SEQUENCE</scope>
</reference>
<feature type="non-terminal residue" evidence="1">
    <location>
        <position position="1"/>
    </location>
</feature>